<accession>A0A560HRQ0</accession>
<dbReference type="Proteomes" id="UP000318050">
    <property type="component" value="Unassembled WGS sequence"/>
</dbReference>
<comment type="subcellular location">
    <subcellularLocation>
        <location evidence="8">Cell membrane</location>
        <topology evidence="8">Multi-pass membrane protein</topology>
    </subcellularLocation>
</comment>
<dbReference type="InterPro" id="IPR003810">
    <property type="entry name" value="Mntp/YtaF"/>
</dbReference>
<feature type="transmembrane region" description="Helical" evidence="8">
    <location>
        <begin position="71"/>
        <end position="89"/>
    </location>
</feature>
<dbReference type="PANTHER" id="PTHR35529">
    <property type="entry name" value="MANGANESE EFFLUX PUMP MNTP-RELATED"/>
    <property type="match status" value="1"/>
</dbReference>
<evidence type="ECO:0000313" key="10">
    <source>
        <dbReference type="EMBL" id="TWB48169.1"/>
    </source>
</evidence>
<evidence type="ECO:0000256" key="6">
    <source>
        <dbReference type="ARBA" id="ARBA00023136"/>
    </source>
</evidence>
<dbReference type="OrthoDB" id="9811590at2"/>
<dbReference type="HAMAP" id="MF_01521">
    <property type="entry name" value="MntP_pump"/>
    <property type="match status" value="1"/>
</dbReference>
<feature type="signal peptide" evidence="9">
    <location>
        <begin position="1"/>
        <end position="19"/>
    </location>
</feature>
<keyword evidence="4 8" id="KW-1133">Transmembrane helix</keyword>
<keyword evidence="9" id="KW-0732">Signal</keyword>
<dbReference type="GO" id="GO:0005384">
    <property type="term" value="F:manganese ion transmembrane transporter activity"/>
    <property type="evidence" value="ECO:0007669"/>
    <property type="project" value="UniProtKB-UniRule"/>
</dbReference>
<evidence type="ECO:0000256" key="7">
    <source>
        <dbReference type="ARBA" id="ARBA00023211"/>
    </source>
</evidence>
<evidence type="ECO:0000256" key="5">
    <source>
        <dbReference type="ARBA" id="ARBA00023065"/>
    </source>
</evidence>
<comment type="function">
    <text evidence="8">Probably functions as a manganese efflux pump.</text>
</comment>
<evidence type="ECO:0000256" key="3">
    <source>
        <dbReference type="ARBA" id="ARBA00022692"/>
    </source>
</evidence>
<feature type="transmembrane region" description="Helical" evidence="8">
    <location>
        <begin position="164"/>
        <end position="182"/>
    </location>
</feature>
<reference evidence="10 11" key="1">
    <citation type="submission" date="2019-06" db="EMBL/GenBank/DDBJ databases">
        <title>Genomic Encyclopedia of Type Strains, Phase IV (KMG-V): Genome sequencing to study the core and pangenomes of soil and plant-associated prokaryotes.</title>
        <authorList>
            <person name="Whitman W."/>
        </authorList>
    </citation>
    <scope>NUCLEOTIDE SEQUENCE [LARGE SCALE GENOMIC DNA]</scope>
    <source>
        <strain evidence="10 11">BR 11140</strain>
    </source>
</reference>
<comment type="caution">
    <text evidence="10">The sequence shown here is derived from an EMBL/GenBank/DDBJ whole genome shotgun (WGS) entry which is preliminary data.</text>
</comment>
<comment type="similarity">
    <text evidence="8">Belongs to the MntP (TC 9.B.29) family.</text>
</comment>
<keyword evidence="6 8" id="KW-0472">Membrane</keyword>
<gene>
    <name evidence="8" type="primary">mntP</name>
    <name evidence="10" type="ORF">FBZ92_13120</name>
</gene>
<dbReference type="PANTHER" id="PTHR35529:SF1">
    <property type="entry name" value="MANGANESE EFFLUX PUMP MNTP-RELATED"/>
    <property type="match status" value="1"/>
</dbReference>
<dbReference type="InterPro" id="IPR022929">
    <property type="entry name" value="Put_MntP"/>
</dbReference>
<feature type="transmembrane region" description="Helical" evidence="8">
    <location>
        <begin position="135"/>
        <end position="158"/>
    </location>
</feature>
<keyword evidence="7 8" id="KW-0464">Manganese</keyword>
<name>A0A560HRQ0_9PROT</name>
<feature type="transmembrane region" description="Helical" evidence="8">
    <location>
        <begin position="105"/>
        <end position="128"/>
    </location>
</feature>
<evidence type="ECO:0000256" key="1">
    <source>
        <dbReference type="ARBA" id="ARBA00022448"/>
    </source>
</evidence>
<feature type="chain" id="PRO_5021698646" description="Putative manganese efflux pump MntP" evidence="9">
    <location>
        <begin position="20"/>
        <end position="195"/>
    </location>
</feature>
<evidence type="ECO:0000256" key="2">
    <source>
        <dbReference type="ARBA" id="ARBA00022475"/>
    </source>
</evidence>
<keyword evidence="5 8" id="KW-0406">Ion transport</keyword>
<proteinExistence type="inferred from homology"/>
<evidence type="ECO:0000256" key="8">
    <source>
        <dbReference type="HAMAP-Rule" id="MF_01521"/>
    </source>
</evidence>
<dbReference type="AlphaFoldDB" id="A0A560HRQ0"/>
<evidence type="ECO:0000256" key="4">
    <source>
        <dbReference type="ARBA" id="ARBA00022989"/>
    </source>
</evidence>
<keyword evidence="3 8" id="KW-0812">Transmembrane</keyword>
<evidence type="ECO:0000313" key="11">
    <source>
        <dbReference type="Proteomes" id="UP000318050"/>
    </source>
</evidence>
<evidence type="ECO:0000256" key="9">
    <source>
        <dbReference type="SAM" id="SignalP"/>
    </source>
</evidence>
<keyword evidence="1 8" id="KW-0813">Transport</keyword>
<sequence>MPITTSFALAFSLSMDAFAASLGKGASLNRPGVREAARVGAYFGLFELAAPILGWGLGLSFAHYIEAYDHWIAFGLLLVVGGRMAWLAWKNDGEDKPKADRHSPLALAMTAIATSIDATAVGITLGYMNVDVPTTIALIGLVTFTMAFGGVMLGRAAGPVLGRWAEVLGGLGLIAIGAKVLYDHTLGGFGGQLPG</sequence>
<dbReference type="Pfam" id="PF02659">
    <property type="entry name" value="Mntp"/>
    <property type="match status" value="1"/>
</dbReference>
<organism evidence="10 11">
    <name type="scientific">Nitrospirillum amazonense</name>
    <dbReference type="NCBI Taxonomy" id="28077"/>
    <lineage>
        <taxon>Bacteria</taxon>
        <taxon>Pseudomonadati</taxon>
        <taxon>Pseudomonadota</taxon>
        <taxon>Alphaproteobacteria</taxon>
        <taxon>Rhodospirillales</taxon>
        <taxon>Azospirillaceae</taxon>
        <taxon>Nitrospirillum</taxon>
    </lineage>
</organism>
<keyword evidence="2 8" id="KW-1003">Cell membrane</keyword>
<dbReference type="GO" id="GO:0005886">
    <property type="term" value="C:plasma membrane"/>
    <property type="evidence" value="ECO:0007669"/>
    <property type="project" value="UniProtKB-SubCell"/>
</dbReference>
<feature type="transmembrane region" description="Helical" evidence="8">
    <location>
        <begin position="43"/>
        <end position="64"/>
    </location>
</feature>
<protein>
    <recommendedName>
        <fullName evidence="8">Putative manganese efflux pump MntP</fullName>
    </recommendedName>
</protein>
<dbReference type="EMBL" id="VITT01000031">
    <property type="protein sequence ID" value="TWB48169.1"/>
    <property type="molecule type" value="Genomic_DNA"/>
</dbReference>